<accession>A0AAE1G6W4</accession>
<gene>
    <name evidence="2" type="ORF">Pcinc_008313</name>
</gene>
<evidence type="ECO:0000313" key="3">
    <source>
        <dbReference type="Proteomes" id="UP001286313"/>
    </source>
</evidence>
<evidence type="ECO:0000313" key="2">
    <source>
        <dbReference type="EMBL" id="KAK3887609.1"/>
    </source>
</evidence>
<comment type="caution">
    <text evidence="2">The sequence shown here is derived from an EMBL/GenBank/DDBJ whole genome shotgun (WGS) entry which is preliminary data.</text>
</comment>
<dbReference type="Proteomes" id="UP001286313">
    <property type="component" value="Unassembled WGS sequence"/>
</dbReference>
<dbReference type="AlphaFoldDB" id="A0AAE1G6W4"/>
<proteinExistence type="predicted"/>
<protein>
    <submittedName>
        <fullName evidence="2">Uncharacterized protein</fullName>
    </submittedName>
</protein>
<sequence>MFAKLYLQVSWRVPSLGIALGIIRQRKPSADCSEVEYLTYQVSDIETQGPSSSRAEEKVDKLVEQVSGILTSLPSIMSDLIFASHPRSSSPHPSPYPAATAQTSPSQSHPWVILPHPSCSAVSEVEAVAANEVVAPHLPSSDSPSAGSP</sequence>
<dbReference type="EMBL" id="JAWQEG010000621">
    <property type="protein sequence ID" value="KAK3887609.1"/>
    <property type="molecule type" value="Genomic_DNA"/>
</dbReference>
<feature type="region of interest" description="Disordered" evidence="1">
    <location>
        <begin position="84"/>
        <end position="113"/>
    </location>
</feature>
<name>A0AAE1G6W4_PETCI</name>
<evidence type="ECO:0000256" key="1">
    <source>
        <dbReference type="SAM" id="MobiDB-lite"/>
    </source>
</evidence>
<organism evidence="2 3">
    <name type="scientific">Petrolisthes cinctipes</name>
    <name type="common">Flat porcelain crab</name>
    <dbReference type="NCBI Taxonomy" id="88211"/>
    <lineage>
        <taxon>Eukaryota</taxon>
        <taxon>Metazoa</taxon>
        <taxon>Ecdysozoa</taxon>
        <taxon>Arthropoda</taxon>
        <taxon>Crustacea</taxon>
        <taxon>Multicrustacea</taxon>
        <taxon>Malacostraca</taxon>
        <taxon>Eumalacostraca</taxon>
        <taxon>Eucarida</taxon>
        <taxon>Decapoda</taxon>
        <taxon>Pleocyemata</taxon>
        <taxon>Anomura</taxon>
        <taxon>Galatheoidea</taxon>
        <taxon>Porcellanidae</taxon>
        <taxon>Petrolisthes</taxon>
    </lineage>
</organism>
<keyword evidence="3" id="KW-1185">Reference proteome</keyword>
<feature type="compositionally biased region" description="Polar residues" evidence="1">
    <location>
        <begin position="100"/>
        <end position="109"/>
    </location>
</feature>
<reference evidence="2" key="1">
    <citation type="submission" date="2023-10" db="EMBL/GenBank/DDBJ databases">
        <title>Genome assemblies of two species of porcelain crab, Petrolisthes cinctipes and Petrolisthes manimaculis (Anomura: Porcellanidae).</title>
        <authorList>
            <person name="Angst P."/>
        </authorList>
    </citation>
    <scope>NUCLEOTIDE SEQUENCE</scope>
    <source>
        <strain evidence="2">PB745_01</strain>
        <tissue evidence="2">Gill</tissue>
    </source>
</reference>